<evidence type="ECO:0000313" key="3">
    <source>
        <dbReference type="Proteomes" id="UP000054270"/>
    </source>
</evidence>
<proteinExistence type="predicted"/>
<gene>
    <name evidence="2" type="ORF">HYPSUDRAFT_209611</name>
</gene>
<feature type="region of interest" description="Disordered" evidence="1">
    <location>
        <begin position="78"/>
        <end position="116"/>
    </location>
</feature>
<reference evidence="3" key="1">
    <citation type="submission" date="2014-04" db="EMBL/GenBank/DDBJ databases">
        <title>Evolutionary Origins and Diversification of the Mycorrhizal Mutualists.</title>
        <authorList>
            <consortium name="DOE Joint Genome Institute"/>
            <consortium name="Mycorrhizal Genomics Consortium"/>
            <person name="Kohler A."/>
            <person name="Kuo A."/>
            <person name="Nagy L.G."/>
            <person name="Floudas D."/>
            <person name="Copeland A."/>
            <person name="Barry K.W."/>
            <person name="Cichocki N."/>
            <person name="Veneault-Fourrey C."/>
            <person name="LaButti K."/>
            <person name="Lindquist E.A."/>
            <person name="Lipzen A."/>
            <person name="Lundell T."/>
            <person name="Morin E."/>
            <person name="Murat C."/>
            <person name="Riley R."/>
            <person name="Ohm R."/>
            <person name="Sun H."/>
            <person name="Tunlid A."/>
            <person name="Henrissat B."/>
            <person name="Grigoriev I.V."/>
            <person name="Hibbett D.S."/>
            <person name="Martin F."/>
        </authorList>
    </citation>
    <scope>NUCLEOTIDE SEQUENCE [LARGE SCALE GENOMIC DNA]</scope>
    <source>
        <strain evidence="3">FD-334 SS-4</strain>
    </source>
</reference>
<protein>
    <submittedName>
        <fullName evidence="2">Uncharacterized protein</fullName>
    </submittedName>
</protein>
<keyword evidence="3" id="KW-1185">Reference proteome</keyword>
<dbReference type="Proteomes" id="UP000054270">
    <property type="component" value="Unassembled WGS sequence"/>
</dbReference>
<name>A0A0D2LR96_HYPSF</name>
<dbReference type="EMBL" id="KN817750">
    <property type="protein sequence ID" value="KJA13358.1"/>
    <property type="molecule type" value="Genomic_DNA"/>
</dbReference>
<organism evidence="2 3">
    <name type="scientific">Hypholoma sublateritium (strain FD-334 SS-4)</name>
    <dbReference type="NCBI Taxonomy" id="945553"/>
    <lineage>
        <taxon>Eukaryota</taxon>
        <taxon>Fungi</taxon>
        <taxon>Dikarya</taxon>
        <taxon>Basidiomycota</taxon>
        <taxon>Agaricomycotina</taxon>
        <taxon>Agaricomycetes</taxon>
        <taxon>Agaricomycetidae</taxon>
        <taxon>Agaricales</taxon>
        <taxon>Agaricineae</taxon>
        <taxon>Strophariaceae</taxon>
        <taxon>Hypholoma</taxon>
    </lineage>
</organism>
<evidence type="ECO:0000313" key="2">
    <source>
        <dbReference type="EMBL" id="KJA13358.1"/>
    </source>
</evidence>
<accession>A0A0D2LR96</accession>
<dbReference type="AlphaFoldDB" id="A0A0D2LR96"/>
<evidence type="ECO:0000256" key="1">
    <source>
        <dbReference type="SAM" id="MobiDB-lite"/>
    </source>
</evidence>
<sequence length="501" mass="55068">MYNSYLDYYKSAALTAFKDPPERAASEPDTDHAPGEELYHEDVAVDEVIAGALDRPPAEVIFEFDTVSLGSVADTELESKAPTEASKPSKLQQDRLAPPGATFKGVPRSAGDGTRISAVRRKCNNDGITSIFVGDAATKPLDTLYKSSELRSHVSLIIFDDLMKKADLLASPELRVDLPGGLPAVESLWALFKATAKSGISILASTLGSGGYWSARQQADVIIEDLATDQWFKDLYRAVEGGPLAEHFVGPGIIPWKFNQPITSASKFMYWFSGQFAMFVSRFFDFKKGATTELHPKISDYQGSVIRTVRFSSREALVTYETAGLKIPRCGFEGSYTVARAATHILRAIGCVGHGRGPQRIQPKPELAIHLYVAESTEKMTNNVINTLGSKNVAIGFKRVLGTVDKLPYTILALAATIIEIELRVLRNLPAHNGELAIIASLMEKLSGVELKILSRHRKALEEMEESECYPELSEAINKIRRAFRLNKINLDPADVFYHDA</sequence>